<geneLocation type="plasmid" evidence="2 3">
    <name>unnamed1</name>
</geneLocation>
<evidence type="ECO:0008006" key="4">
    <source>
        <dbReference type="Google" id="ProtNLM"/>
    </source>
</evidence>
<evidence type="ECO:0000256" key="1">
    <source>
        <dbReference type="SAM" id="Phobius"/>
    </source>
</evidence>
<evidence type="ECO:0000313" key="3">
    <source>
        <dbReference type="Proteomes" id="UP001058458"/>
    </source>
</evidence>
<keyword evidence="1" id="KW-0472">Membrane</keyword>
<feature type="transmembrane region" description="Helical" evidence="1">
    <location>
        <begin position="94"/>
        <end position="119"/>
    </location>
</feature>
<sequence>MLKTCISTLNIYVKRCLRNPLQILPLFLLMVYFIYEFIVFSPPTESAADPLQFSSFLITGGLLVYLYLGFYITEQVNTYNSHCLFQSSTLLSYLAGYTLYILLSILGFTLTNYMLLILFYVNKGLQFSSFYFESLYFMILNWAIPYFIAFLIGLLVGILLRGSKVSFIPLFIIWLFISPTNSYFLSEVISKIKILPPETIMSLLSISIDNPNKPYNALEGFNISIENWLFAFMLILLLVALIIINILVHKSPVIRLFFILPTIIIFVFFINHVGFLKEETPIKKFREERFVYDNSLSLSENYLNYQIFSYEIELTLNEKAKVKADMLIMSGTKKISLNLFHKFRVKSIYVENRKVSFDRKGDLLVIDLPHSALNKKIKVEIGYEGRFDGREFVHRNCYVLPSYISWLPTRGNHNMKRTFYNHYEFYPSQAAEKANFKLTYKGPEIDYTNLQQVSKNTYIGKGVEGITIISGSLERFQISNFTVYLPITWRPTFQKDGTMFLKQLTYTFEEIKKQMNSKAQLPKNIIFLPVESSFDGDLANQIAYNDDALIIYFRTDEQANLSDMFTYKAVALPYALFPAIVLKDIRNIYEQDPSLVYLFNLAFGRSFNAMHNIEEPPYFYDDFWFKQYREKLSISPVQKRVVDIVSKNFLSQDLLRDWYKGLQNDNFDWNKTYKLLAGVKNRDS</sequence>
<gene>
    <name evidence="2" type="ORF">IMI45_19850</name>
</gene>
<feature type="transmembrane region" description="Helical" evidence="1">
    <location>
        <begin position="167"/>
        <end position="185"/>
    </location>
</feature>
<proteinExistence type="predicted"/>
<feature type="transmembrane region" description="Helical" evidence="1">
    <location>
        <begin position="255"/>
        <end position="276"/>
    </location>
</feature>
<dbReference type="AlphaFoldDB" id="A0AB38R3T0"/>
<feature type="transmembrane region" description="Helical" evidence="1">
    <location>
        <begin position="21"/>
        <end position="41"/>
    </location>
</feature>
<keyword evidence="2" id="KW-0614">Plasmid</keyword>
<keyword evidence="1" id="KW-1133">Transmembrane helix</keyword>
<accession>A0AB38R3T0</accession>
<feature type="transmembrane region" description="Helical" evidence="1">
    <location>
        <begin position="53"/>
        <end position="73"/>
    </location>
</feature>
<evidence type="ECO:0000313" key="2">
    <source>
        <dbReference type="EMBL" id="UOE78284.1"/>
    </source>
</evidence>
<feature type="transmembrane region" description="Helical" evidence="1">
    <location>
        <begin position="139"/>
        <end position="160"/>
    </location>
</feature>
<dbReference type="EMBL" id="CP063415">
    <property type="protein sequence ID" value="UOE78284.1"/>
    <property type="molecule type" value="Genomic_DNA"/>
</dbReference>
<organism evidence="2 3">
    <name type="scientific">Parageobacillus thermoglucosidasius</name>
    <name type="common">Geobacillus thermoglucosidasius</name>
    <dbReference type="NCBI Taxonomy" id="1426"/>
    <lineage>
        <taxon>Bacteria</taxon>
        <taxon>Bacillati</taxon>
        <taxon>Bacillota</taxon>
        <taxon>Bacilli</taxon>
        <taxon>Bacillales</taxon>
        <taxon>Anoxybacillaceae</taxon>
        <taxon>Parageobacillus</taxon>
    </lineage>
</organism>
<name>A0AB38R3T0_PARTM</name>
<dbReference type="RefSeq" id="WP_256835457.1">
    <property type="nucleotide sequence ID" value="NZ_CP063415.1"/>
</dbReference>
<reference evidence="2" key="1">
    <citation type="submission" date="2020-10" db="EMBL/GenBank/DDBJ databases">
        <authorList>
            <person name="Delgado J.A."/>
            <person name="Gonzalez J.M."/>
        </authorList>
    </citation>
    <scope>NUCLEOTIDE SEQUENCE</scope>
    <source>
        <strain evidence="2">23.6</strain>
        <plasmid evidence="2">unnamed1</plasmid>
    </source>
</reference>
<keyword evidence="1" id="KW-0812">Transmembrane</keyword>
<protein>
    <recommendedName>
        <fullName evidence="4">ABC transporter permease</fullName>
    </recommendedName>
</protein>
<feature type="transmembrane region" description="Helical" evidence="1">
    <location>
        <begin position="228"/>
        <end position="248"/>
    </location>
</feature>
<dbReference type="Proteomes" id="UP001058458">
    <property type="component" value="Plasmid unnamed1"/>
</dbReference>